<dbReference type="EMBL" id="MFMS01000002">
    <property type="protein sequence ID" value="OGG86123.1"/>
    <property type="molecule type" value="Genomic_DNA"/>
</dbReference>
<protein>
    <recommendedName>
        <fullName evidence="4">50S ribosomal protein L13</fullName>
    </recommendedName>
</protein>
<dbReference type="GO" id="GO:0006412">
    <property type="term" value="P:translation"/>
    <property type="evidence" value="ECO:0007669"/>
    <property type="project" value="InterPro"/>
</dbReference>
<name>A0A1F6FJU8_9BACT</name>
<evidence type="ECO:0000256" key="3">
    <source>
        <dbReference type="ARBA" id="ARBA00023274"/>
    </source>
</evidence>
<evidence type="ECO:0000256" key="1">
    <source>
        <dbReference type="ARBA" id="ARBA00006227"/>
    </source>
</evidence>
<dbReference type="Pfam" id="PF00572">
    <property type="entry name" value="Ribosomal_L13"/>
    <property type="match status" value="1"/>
</dbReference>
<evidence type="ECO:0000313" key="6">
    <source>
        <dbReference type="Proteomes" id="UP000177395"/>
    </source>
</evidence>
<reference evidence="5 6" key="1">
    <citation type="journal article" date="2016" name="Nat. Commun.">
        <title>Thousands of microbial genomes shed light on interconnected biogeochemical processes in an aquifer system.</title>
        <authorList>
            <person name="Anantharaman K."/>
            <person name="Brown C.T."/>
            <person name="Hug L.A."/>
            <person name="Sharon I."/>
            <person name="Castelle C.J."/>
            <person name="Probst A.J."/>
            <person name="Thomas B.C."/>
            <person name="Singh A."/>
            <person name="Wilkins M.J."/>
            <person name="Karaoz U."/>
            <person name="Brodie E.L."/>
            <person name="Williams K.H."/>
            <person name="Hubbard S.S."/>
            <person name="Banfield J.F."/>
        </authorList>
    </citation>
    <scope>NUCLEOTIDE SEQUENCE [LARGE SCALE GENOMIC DNA]</scope>
</reference>
<keyword evidence="2" id="KW-0689">Ribosomal protein</keyword>
<dbReference type="PANTHER" id="PTHR11545">
    <property type="entry name" value="RIBOSOMAL PROTEIN L13"/>
    <property type="match status" value="1"/>
</dbReference>
<dbReference type="PANTHER" id="PTHR11545:SF2">
    <property type="entry name" value="LARGE RIBOSOMAL SUBUNIT PROTEIN UL13M"/>
    <property type="match status" value="1"/>
</dbReference>
<dbReference type="GO" id="GO:0003729">
    <property type="term" value="F:mRNA binding"/>
    <property type="evidence" value="ECO:0007669"/>
    <property type="project" value="TreeGrafter"/>
</dbReference>
<comment type="caution">
    <text evidence="5">The sequence shown here is derived from an EMBL/GenBank/DDBJ whole genome shotgun (WGS) entry which is preliminary data.</text>
</comment>
<evidence type="ECO:0000256" key="4">
    <source>
        <dbReference type="ARBA" id="ARBA00035499"/>
    </source>
</evidence>
<dbReference type="Gene3D" id="3.90.1180.10">
    <property type="entry name" value="Ribosomal protein L13"/>
    <property type="match status" value="1"/>
</dbReference>
<dbReference type="AlphaFoldDB" id="A0A1F6FJU8"/>
<dbReference type="PIRSF" id="PIRSF002181">
    <property type="entry name" value="Ribosomal_L13"/>
    <property type="match status" value="1"/>
</dbReference>
<proteinExistence type="inferred from homology"/>
<evidence type="ECO:0000313" key="5">
    <source>
        <dbReference type="EMBL" id="OGG86123.1"/>
    </source>
</evidence>
<dbReference type="CDD" id="cd00392">
    <property type="entry name" value="Ribosomal_L13"/>
    <property type="match status" value="1"/>
</dbReference>
<dbReference type="InterPro" id="IPR036899">
    <property type="entry name" value="Ribosomal_uL13_sf"/>
</dbReference>
<dbReference type="Proteomes" id="UP000177395">
    <property type="component" value="Unassembled WGS sequence"/>
</dbReference>
<gene>
    <name evidence="5" type="ORF">A2392_01525</name>
</gene>
<dbReference type="STRING" id="1798531.A2392_01525"/>
<dbReference type="GO" id="GO:0017148">
    <property type="term" value="P:negative regulation of translation"/>
    <property type="evidence" value="ECO:0007669"/>
    <property type="project" value="TreeGrafter"/>
</dbReference>
<evidence type="ECO:0000256" key="2">
    <source>
        <dbReference type="ARBA" id="ARBA00022980"/>
    </source>
</evidence>
<dbReference type="GO" id="GO:0003735">
    <property type="term" value="F:structural constituent of ribosome"/>
    <property type="evidence" value="ECO:0007669"/>
    <property type="project" value="InterPro"/>
</dbReference>
<dbReference type="InterPro" id="IPR005823">
    <property type="entry name" value="Ribosomal_uL13_bac-type"/>
</dbReference>
<accession>A0A1F6FJU8</accession>
<dbReference type="InterPro" id="IPR005822">
    <property type="entry name" value="Ribosomal_uL13"/>
</dbReference>
<sequence>MTTENNKKEYTIDASGKRLGRVATEAAAVLRGKNDPSFMPNVLADVTVTIENASKLDIPEHRKEEGYQSYSGYPGGLRTETLDHLAKRLGIGEVLRRTINGMLAKNKLRKPALKNLKIKD</sequence>
<organism evidence="5 6">
    <name type="scientific">Candidatus Kaiserbacteria bacterium RIFOXYB1_FULL_46_14</name>
    <dbReference type="NCBI Taxonomy" id="1798531"/>
    <lineage>
        <taxon>Bacteria</taxon>
        <taxon>Candidatus Kaiseribacteriota</taxon>
    </lineage>
</organism>
<keyword evidence="3" id="KW-0687">Ribonucleoprotein</keyword>
<comment type="similarity">
    <text evidence="1">Belongs to the universal ribosomal protein uL13 family.</text>
</comment>
<dbReference type="GO" id="GO:0022625">
    <property type="term" value="C:cytosolic large ribosomal subunit"/>
    <property type="evidence" value="ECO:0007669"/>
    <property type="project" value="TreeGrafter"/>
</dbReference>
<dbReference type="SUPFAM" id="SSF52161">
    <property type="entry name" value="Ribosomal protein L13"/>
    <property type="match status" value="1"/>
</dbReference>